<dbReference type="PANTHER" id="PTHR11567:SF19">
    <property type="entry name" value="GH19849P"/>
    <property type="match status" value="1"/>
</dbReference>
<dbReference type="InterPro" id="IPR050645">
    <property type="entry name" value="Histidine_acid_phosphatase"/>
</dbReference>
<dbReference type="InterPro" id="IPR033379">
    <property type="entry name" value="Acid_Pase_AS"/>
</dbReference>
<dbReference type="Proteomes" id="UP001627154">
    <property type="component" value="Unassembled WGS sequence"/>
</dbReference>
<accession>A0ABD2W2E1</accession>
<comment type="similarity">
    <text evidence="2">Belongs to the histidine acid phosphatase family.</text>
</comment>
<dbReference type="Gene3D" id="3.40.50.1240">
    <property type="entry name" value="Phosphoglycerate mutase-like"/>
    <property type="match status" value="1"/>
</dbReference>
<keyword evidence="5" id="KW-1185">Reference proteome</keyword>
<dbReference type="Pfam" id="PF00328">
    <property type="entry name" value="His_Phos_2"/>
    <property type="match status" value="1"/>
</dbReference>
<evidence type="ECO:0008006" key="6">
    <source>
        <dbReference type="Google" id="ProtNLM"/>
    </source>
</evidence>
<name>A0ABD2W2E1_9HYME</name>
<dbReference type="PANTHER" id="PTHR11567">
    <property type="entry name" value="ACID PHOSPHATASE-RELATED"/>
    <property type="match status" value="1"/>
</dbReference>
<evidence type="ECO:0000313" key="4">
    <source>
        <dbReference type="EMBL" id="KAL3387314.1"/>
    </source>
</evidence>
<dbReference type="AlphaFoldDB" id="A0ABD2W2E1"/>
<dbReference type="EMBL" id="JBJJXI010000137">
    <property type="protein sequence ID" value="KAL3387314.1"/>
    <property type="molecule type" value="Genomic_DNA"/>
</dbReference>
<gene>
    <name evidence="4" type="ORF">TKK_017278</name>
</gene>
<feature type="signal peptide" evidence="3">
    <location>
        <begin position="1"/>
        <end position="21"/>
    </location>
</feature>
<dbReference type="SUPFAM" id="SSF53254">
    <property type="entry name" value="Phosphoglycerate mutase-like"/>
    <property type="match status" value="1"/>
</dbReference>
<evidence type="ECO:0000313" key="5">
    <source>
        <dbReference type="Proteomes" id="UP001627154"/>
    </source>
</evidence>
<organism evidence="4 5">
    <name type="scientific">Trichogramma kaykai</name>
    <dbReference type="NCBI Taxonomy" id="54128"/>
    <lineage>
        <taxon>Eukaryota</taxon>
        <taxon>Metazoa</taxon>
        <taxon>Ecdysozoa</taxon>
        <taxon>Arthropoda</taxon>
        <taxon>Hexapoda</taxon>
        <taxon>Insecta</taxon>
        <taxon>Pterygota</taxon>
        <taxon>Neoptera</taxon>
        <taxon>Endopterygota</taxon>
        <taxon>Hymenoptera</taxon>
        <taxon>Apocrita</taxon>
        <taxon>Proctotrupomorpha</taxon>
        <taxon>Chalcidoidea</taxon>
        <taxon>Trichogrammatidae</taxon>
        <taxon>Trichogramma</taxon>
    </lineage>
</organism>
<evidence type="ECO:0000256" key="2">
    <source>
        <dbReference type="ARBA" id="ARBA00005375"/>
    </source>
</evidence>
<evidence type="ECO:0000256" key="3">
    <source>
        <dbReference type="SAM" id="SignalP"/>
    </source>
</evidence>
<evidence type="ECO:0000256" key="1">
    <source>
        <dbReference type="ARBA" id="ARBA00000032"/>
    </source>
</evidence>
<proteinExistence type="inferred from homology"/>
<dbReference type="GO" id="GO:0003993">
    <property type="term" value="F:acid phosphatase activity"/>
    <property type="evidence" value="ECO:0007669"/>
    <property type="project" value="UniProtKB-EC"/>
</dbReference>
<dbReference type="CDD" id="cd07061">
    <property type="entry name" value="HP_HAP_like"/>
    <property type="match status" value="1"/>
</dbReference>
<comment type="catalytic activity">
    <reaction evidence="1">
        <text>a phosphate monoester + H2O = an alcohol + phosphate</text>
        <dbReference type="Rhea" id="RHEA:15017"/>
        <dbReference type="ChEBI" id="CHEBI:15377"/>
        <dbReference type="ChEBI" id="CHEBI:30879"/>
        <dbReference type="ChEBI" id="CHEBI:43474"/>
        <dbReference type="ChEBI" id="CHEBI:67140"/>
        <dbReference type="EC" id="3.1.3.2"/>
    </reaction>
</comment>
<dbReference type="PROSITE" id="PS00616">
    <property type="entry name" value="HIS_ACID_PHOSPHAT_1"/>
    <property type="match status" value="1"/>
</dbReference>
<dbReference type="InterPro" id="IPR000560">
    <property type="entry name" value="His_Pase_clade-2"/>
</dbReference>
<protein>
    <recommendedName>
        <fullName evidence="6">Venom acid phosphatase Acph-1</fullName>
    </recommendedName>
</protein>
<reference evidence="4 5" key="1">
    <citation type="journal article" date="2024" name="bioRxiv">
        <title>A reference genome for Trichogramma kaykai: A tiny desert-dwelling parasitoid wasp with competing sex-ratio distorters.</title>
        <authorList>
            <person name="Culotta J."/>
            <person name="Lindsey A.R."/>
        </authorList>
    </citation>
    <scope>NUCLEOTIDE SEQUENCE [LARGE SCALE GENOMIC DNA]</scope>
    <source>
        <strain evidence="4 5">KSX58</strain>
    </source>
</reference>
<feature type="chain" id="PRO_5044850957" description="Venom acid phosphatase Acph-1" evidence="3">
    <location>
        <begin position="22"/>
        <end position="354"/>
    </location>
</feature>
<sequence>MQSSLLLFVTIAFLQCFGSDAARSHPTLRAVTVIFRHGDRLPNDQKGGGLTNTGRLRSYRFGEKLRKKYGDFLGEFYEPASIFARSTEYARAQMSLQLTLASLYAPQKHQKWHKSLNWQPIPYSHAPLNNDVLLYPDGCPRFVQELKAAESSAEFKKLLEPFQETMKNLTRLTGSQVSSSKDMFLLYHKFDAMRYMNQTLEDWVYDYFPDGALLNGTYLEYKRLKFTDWLRKINGGALMRKVVDDMTAESKRAEADGRKLFLYGAHELNIVSVLQTLKLWKPHIPEYSSAIVLELREQSNLHFVKVLHYQGIPPVFIEKQISGCTTLCPLDKFIKLIEDQLPSYDEIICSNDGL</sequence>
<keyword evidence="3" id="KW-0732">Signal</keyword>
<comment type="caution">
    <text evidence="4">The sequence shown here is derived from an EMBL/GenBank/DDBJ whole genome shotgun (WGS) entry which is preliminary data.</text>
</comment>
<dbReference type="InterPro" id="IPR029033">
    <property type="entry name" value="His_PPase_superfam"/>
</dbReference>